<dbReference type="EMBL" id="WKKG01000006">
    <property type="protein sequence ID" value="MRX68788.1"/>
    <property type="molecule type" value="Genomic_DNA"/>
</dbReference>
<keyword evidence="4" id="KW-1185">Reference proteome</keyword>
<evidence type="ECO:0000313" key="1">
    <source>
        <dbReference type="EMBL" id="MRX68788.1"/>
    </source>
</evidence>
<dbReference type="AlphaFoldDB" id="A0A521DLJ9"/>
<reference evidence="1 4" key="2">
    <citation type="submission" date="2019-11" db="EMBL/GenBank/DDBJ databases">
        <title>Flavobacterium resistens genome.</title>
        <authorList>
            <person name="Wilson V.M."/>
            <person name="Newman J.D."/>
        </authorList>
    </citation>
    <scope>NUCLEOTIDE SEQUENCE [LARGE SCALE GENOMIC DNA]</scope>
    <source>
        <strain evidence="1 4">DSM 19382</strain>
    </source>
</reference>
<gene>
    <name evidence="1" type="ORF">GJU42_12510</name>
    <name evidence="2" type="ORF">SAMN06265349_103333</name>
</gene>
<evidence type="ECO:0000313" key="2">
    <source>
        <dbReference type="EMBL" id="SMO71971.1"/>
    </source>
</evidence>
<accession>A0A521DLJ9</accession>
<dbReference type="RefSeq" id="WP_142451008.1">
    <property type="nucleotide sequence ID" value="NZ_FXTA01000003.1"/>
</dbReference>
<dbReference type="Proteomes" id="UP000317289">
    <property type="component" value="Unassembled WGS sequence"/>
</dbReference>
<protein>
    <submittedName>
        <fullName evidence="2">Uncharacterized protein</fullName>
    </submittedName>
</protein>
<dbReference type="EMBL" id="FXTA01000003">
    <property type="protein sequence ID" value="SMO71971.1"/>
    <property type="molecule type" value="Genomic_DNA"/>
</dbReference>
<sequence length="546" mass="61040">METLEEQFKNMHLLDRDERLRLLSKIDIIRPEILKPFFPGRWLWKRCNLKVLIVTDGGLDFGTGAFGLSEFLTTFNELQRSTWYNYQITLGHRSPTAFSNPNPLVVATIPSFNFASSVTLANFDQVWLFGINSGSGLPTNELAAVETYMNNGGGLFATGDHGTLGSAMCSNIPRVKDMRHWADFGANEVGMTQPRRNDTNRPKAGDATSLYFDNQSDNIPQNISVRIFGTGLPHPLLSIKKSIRPSGLIDIMPDHPHEGECKPETSFTVNGITVATQNIATSHVLGGSTTGGGGKSLTIPHSFSSIAVWDGRLAKVGRIVVDSTWHHFVNVNLNGSESFFNGDDRPGLQSGLTTADFKAIRQYYMNISLWITKNKAFLCLRRYVWYYLLKDSQLIEASLNYPLEKRENISIADLNSIGALAEEILSEKYSPSFARDFLIEALEPINPNLAYKLNIWKPDNLEEIRKKDDKYYQPWVNLDFILHTAIGGGFIALRDDKIISDENVNEKDLDSIIDVFNKGAQFGFDKSVTNLGTSINSLSNELKIRL</sequence>
<evidence type="ECO:0000313" key="3">
    <source>
        <dbReference type="Proteomes" id="UP000317289"/>
    </source>
</evidence>
<name>A0A521DLJ9_9FLAO</name>
<proteinExistence type="predicted"/>
<dbReference type="OrthoDB" id="5937513at2"/>
<organism evidence="2 3">
    <name type="scientific">Flavobacterium resistens</name>
    <dbReference type="NCBI Taxonomy" id="443612"/>
    <lineage>
        <taxon>Bacteria</taxon>
        <taxon>Pseudomonadati</taxon>
        <taxon>Bacteroidota</taxon>
        <taxon>Flavobacteriia</taxon>
        <taxon>Flavobacteriales</taxon>
        <taxon>Flavobacteriaceae</taxon>
        <taxon>Flavobacterium</taxon>
    </lineage>
</organism>
<evidence type="ECO:0000313" key="4">
    <source>
        <dbReference type="Proteomes" id="UP000468990"/>
    </source>
</evidence>
<dbReference type="Proteomes" id="UP000468990">
    <property type="component" value="Unassembled WGS sequence"/>
</dbReference>
<reference evidence="2 3" key="1">
    <citation type="submission" date="2017-05" db="EMBL/GenBank/DDBJ databases">
        <authorList>
            <person name="Varghese N."/>
            <person name="Submissions S."/>
        </authorList>
    </citation>
    <scope>NUCLEOTIDE SEQUENCE [LARGE SCALE GENOMIC DNA]</scope>
    <source>
        <strain evidence="2 3">DSM 19382</strain>
    </source>
</reference>